<name>D8SRM7_SELML</name>
<evidence type="ECO:0000313" key="2">
    <source>
        <dbReference type="Proteomes" id="UP000001514"/>
    </source>
</evidence>
<evidence type="ECO:0000313" key="1">
    <source>
        <dbReference type="EMBL" id="EFJ12887.1"/>
    </source>
</evidence>
<dbReference type="KEGG" id="smo:SELMODRAFT_424978"/>
<dbReference type="InParanoid" id="D8SRM7"/>
<dbReference type="HOGENOM" id="CLU_1734620_0_0_1"/>
<sequence length="151" mass="16915">MQILLELFCPPKGIVFDAIVNFNSIVLAAKETSHVVFALEKESTFEGVLGTFHNRWIDDVGYNLPCYAEVMAQAQPTIREYNTIQTPPFVDVDAEVYLGRNCSQSGGCVSDHNHYTHQVVLSSNGHNKKHEIVPEHDFDNNELLLALSKDP</sequence>
<keyword evidence="2" id="KW-1185">Reference proteome</keyword>
<dbReference type="EMBL" id="GL377636">
    <property type="protein sequence ID" value="EFJ12887.1"/>
    <property type="molecule type" value="Genomic_DNA"/>
</dbReference>
<dbReference type="Gramene" id="EFJ12887">
    <property type="protein sequence ID" value="EFJ12887"/>
    <property type="gene ID" value="SELMODRAFT_424978"/>
</dbReference>
<dbReference type="Proteomes" id="UP000001514">
    <property type="component" value="Unassembled WGS sequence"/>
</dbReference>
<protein>
    <submittedName>
        <fullName evidence="1">Uncharacterized protein</fullName>
    </submittedName>
</protein>
<organism evidence="2">
    <name type="scientific">Selaginella moellendorffii</name>
    <name type="common">Spikemoss</name>
    <dbReference type="NCBI Taxonomy" id="88036"/>
    <lineage>
        <taxon>Eukaryota</taxon>
        <taxon>Viridiplantae</taxon>
        <taxon>Streptophyta</taxon>
        <taxon>Embryophyta</taxon>
        <taxon>Tracheophyta</taxon>
        <taxon>Lycopodiopsida</taxon>
        <taxon>Selaginellales</taxon>
        <taxon>Selaginellaceae</taxon>
        <taxon>Selaginella</taxon>
    </lineage>
</organism>
<dbReference type="AlphaFoldDB" id="D8SRM7"/>
<proteinExistence type="predicted"/>
<gene>
    <name evidence="1" type="ORF">SELMODRAFT_424978</name>
</gene>
<reference evidence="1 2" key="1">
    <citation type="journal article" date="2011" name="Science">
        <title>The Selaginella genome identifies genetic changes associated with the evolution of vascular plants.</title>
        <authorList>
            <person name="Banks J.A."/>
            <person name="Nishiyama T."/>
            <person name="Hasebe M."/>
            <person name="Bowman J.L."/>
            <person name="Gribskov M."/>
            <person name="dePamphilis C."/>
            <person name="Albert V.A."/>
            <person name="Aono N."/>
            <person name="Aoyama T."/>
            <person name="Ambrose B.A."/>
            <person name="Ashton N.W."/>
            <person name="Axtell M.J."/>
            <person name="Barker E."/>
            <person name="Barker M.S."/>
            <person name="Bennetzen J.L."/>
            <person name="Bonawitz N.D."/>
            <person name="Chapple C."/>
            <person name="Cheng C."/>
            <person name="Correa L.G."/>
            <person name="Dacre M."/>
            <person name="DeBarry J."/>
            <person name="Dreyer I."/>
            <person name="Elias M."/>
            <person name="Engstrom E.M."/>
            <person name="Estelle M."/>
            <person name="Feng L."/>
            <person name="Finet C."/>
            <person name="Floyd S.K."/>
            <person name="Frommer W.B."/>
            <person name="Fujita T."/>
            <person name="Gramzow L."/>
            <person name="Gutensohn M."/>
            <person name="Harholt J."/>
            <person name="Hattori M."/>
            <person name="Heyl A."/>
            <person name="Hirai T."/>
            <person name="Hiwatashi Y."/>
            <person name="Ishikawa M."/>
            <person name="Iwata M."/>
            <person name="Karol K.G."/>
            <person name="Koehler B."/>
            <person name="Kolukisaoglu U."/>
            <person name="Kubo M."/>
            <person name="Kurata T."/>
            <person name="Lalonde S."/>
            <person name="Li K."/>
            <person name="Li Y."/>
            <person name="Litt A."/>
            <person name="Lyons E."/>
            <person name="Manning G."/>
            <person name="Maruyama T."/>
            <person name="Michael T.P."/>
            <person name="Mikami K."/>
            <person name="Miyazaki S."/>
            <person name="Morinaga S."/>
            <person name="Murata T."/>
            <person name="Mueller-Roeber B."/>
            <person name="Nelson D.R."/>
            <person name="Obara M."/>
            <person name="Oguri Y."/>
            <person name="Olmstead R.G."/>
            <person name="Onodera N."/>
            <person name="Petersen B.L."/>
            <person name="Pils B."/>
            <person name="Prigge M."/>
            <person name="Rensing S.A."/>
            <person name="Riano-Pachon D.M."/>
            <person name="Roberts A.W."/>
            <person name="Sato Y."/>
            <person name="Scheller H.V."/>
            <person name="Schulz B."/>
            <person name="Schulz C."/>
            <person name="Shakirov E.V."/>
            <person name="Shibagaki N."/>
            <person name="Shinohara N."/>
            <person name="Shippen D.E."/>
            <person name="Soerensen I."/>
            <person name="Sotooka R."/>
            <person name="Sugimoto N."/>
            <person name="Sugita M."/>
            <person name="Sumikawa N."/>
            <person name="Tanurdzic M."/>
            <person name="Theissen G."/>
            <person name="Ulvskov P."/>
            <person name="Wakazuki S."/>
            <person name="Weng J.K."/>
            <person name="Willats W.W."/>
            <person name="Wipf D."/>
            <person name="Wolf P.G."/>
            <person name="Yang L."/>
            <person name="Zimmer A.D."/>
            <person name="Zhu Q."/>
            <person name="Mitros T."/>
            <person name="Hellsten U."/>
            <person name="Loque D."/>
            <person name="Otillar R."/>
            <person name="Salamov A."/>
            <person name="Schmutz J."/>
            <person name="Shapiro H."/>
            <person name="Lindquist E."/>
            <person name="Lucas S."/>
            <person name="Rokhsar D."/>
            <person name="Grigoriev I.V."/>
        </authorList>
    </citation>
    <scope>NUCLEOTIDE SEQUENCE [LARGE SCALE GENOMIC DNA]</scope>
</reference>
<accession>D8SRM7</accession>